<dbReference type="GO" id="GO:0016757">
    <property type="term" value="F:glycosyltransferase activity"/>
    <property type="evidence" value="ECO:0007669"/>
    <property type="project" value="UniProtKB-UniRule"/>
</dbReference>
<organism evidence="8 9">
    <name type="scientific">Ferrimonas sediminicola</name>
    <dbReference type="NCBI Taxonomy" id="2569538"/>
    <lineage>
        <taxon>Bacteria</taxon>
        <taxon>Pseudomonadati</taxon>
        <taxon>Pseudomonadota</taxon>
        <taxon>Gammaproteobacteria</taxon>
        <taxon>Alteromonadales</taxon>
        <taxon>Ferrimonadaceae</taxon>
        <taxon>Ferrimonas</taxon>
    </lineage>
</organism>
<keyword evidence="2 6" id="KW-0328">Glycosyltransferase</keyword>
<comment type="catalytic activity">
    <reaction evidence="6">
        <text>a thymidine in DNA + NAD(+) = an N-(ADP-alpha-D-ribosyl)-thymidine in DNA + nicotinamide + H(+)</text>
        <dbReference type="Rhea" id="RHEA:71651"/>
        <dbReference type="Rhea" id="RHEA-COMP:13556"/>
        <dbReference type="Rhea" id="RHEA-COMP:18051"/>
        <dbReference type="ChEBI" id="CHEBI:15378"/>
        <dbReference type="ChEBI" id="CHEBI:17154"/>
        <dbReference type="ChEBI" id="CHEBI:57540"/>
        <dbReference type="ChEBI" id="CHEBI:137386"/>
        <dbReference type="ChEBI" id="CHEBI:191199"/>
    </reaction>
</comment>
<accession>A0A4V6WML6</accession>
<keyword evidence="4 6" id="KW-0548">Nucleotidyltransferase</keyword>
<feature type="active site" description="Proton acceptor" evidence="6">
    <location>
        <position position="57"/>
    </location>
</feature>
<dbReference type="Proteomes" id="UP000305674">
    <property type="component" value="Unassembled WGS sequence"/>
</dbReference>
<name>A0A4V6WML6_9GAMM</name>
<sequence length="214" mass="24602">MGYVIVTIQQICQQRNIQELVHFTDVRHLPSILQFGLMTRAQIAGLQTPVYPNDDVRLDGHPNSVSVSISFPNDRMLYKYRRQVQRQFAIVCLHPSVLWTHRTAFYPDNAANTTMRQLHPRNLMAPHSLEALFQDMNGVRSRADQCLEPCHTTNVQAEALVFGQIHPQFITRIVFNNQALLQQYNPYVRFAGKHSVLHGANSGYFGSRTFMLEH</sequence>
<evidence type="ECO:0000256" key="5">
    <source>
        <dbReference type="ARBA" id="ARBA00023125"/>
    </source>
</evidence>
<evidence type="ECO:0000313" key="8">
    <source>
        <dbReference type="EMBL" id="TKB46883.1"/>
    </source>
</evidence>
<dbReference type="GO" id="GO:0003677">
    <property type="term" value="F:DNA binding"/>
    <property type="evidence" value="ECO:0007669"/>
    <property type="project" value="UniProtKB-UniRule"/>
</dbReference>
<comment type="similarity">
    <text evidence="6">Belongs to the DarT ADP-ribosyltransferase family.</text>
</comment>
<evidence type="ECO:0000256" key="4">
    <source>
        <dbReference type="ARBA" id="ARBA00022695"/>
    </source>
</evidence>
<dbReference type="EMBL" id="SWCI01000017">
    <property type="protein sequence ID" value="TKB46883.1"/>
    <property type="molecule type" value="Genomic_DNA"/>
</dbReference>
<feature type="active site" evidence="6">
    <location>
        <position position="158"/>
    </location>
</feature>
<evidence type="ECO:0000313" key="9">
    <source>
        <dbReference type="Proteomes" id="UP000305674"/>
    </source>
</evidence>
<keyword evidence="9" id="KW-1185">Reference proteome</keyword>
<keyword evidence="3 6" id="KW-0808">Transferase</keyword>
<gene>
    <name evidence="8" type="ORF">FCL40_16925</name>
</gene>
<evidence type="ECO:0000256" key="2">
    <source>
        <dbReference type="ARBA" id="ARBA00022676"/>
    </source>
</evidence>
<keyword evidence="5 6" id="KW-0238">DNA-binding</keyword>
<comment type="caution">
    <text evidence="8">The sequence shown here is derived from an EMBL/GenBank/DDBJ whole genome shotgun (WGS) entry which is preliminary data.</text>
</comment>
<dbReference type="Pfam" id="PF14487">
    <property type="entry name" value="DarT"/>
    <property type="match status" value="1"/>
</dbReference>
<protein>
    <submittedName>
        <fullName evidence="8">DUF4433 domain-containing protein</fullName>
    </submittedName>
</protein>
<keyword evidence="1 6" id="KW-1277">Toxin-antitoxin system</keyword>
<dbReference type="GO" id="GO:0016779">
    <property type="term" value="F:nucleotidyltransferase activity"/>
    <property type="evidence" value="ECO:0007669"/>
    <property type="project" value="UniProtKB-UniRule"/>
</dbReference>
<feature type="binding site" evidence="6">
    <location>
        <begin position="22"/>
        <end position="24"/>
    </location>
    <ligand>
        <name>NAD(+)</name>
        <dbReference type="ChEBI" id="CHEBI:57540"/>
    </ligand>
</feature>
<dbReference type="AlphaFoldDB" id="A0A4V6WML6"/>
<evidence type="ECO:0000256" key="3">
    <source>
        <dbReference type="ARBA" id="ARBA00022679"/>
    </source>
</evidence>
<reference evidence="8 9" key="1">
    <citation type="submission" date="2019-04" db="EMBL/GenBank/DDBJ databases">
        <authorList>
            <person name="Hwang J.C."/>
        </authorList>
    </citation>
    <scope>NUCLEOTIDE SEQUENCE [LARGE SCALE GENOMIC DNA]</scope>
    <source>
        <strain evidence="8 9">IMCC35001</strain>
    </source>
</reference>
<dbReference type="InterPro" id="IPR029494">
    <property type="entry name" value="DarT"/>
</dbReference>
<proteinExistence type="inferred from homology"/>
<feature type="domain" description="DarT" evidence="7">
    <location>
        <begin position="18"/>
        <end position="206"/>
    </location>
</feature>
<feature type="binding site" evidence="6">
    <location>
        <position position="57"/>
    </location>
    <ligand>
        <name>NAD(+)</name>
        <dbReference type="ChEBI" id="CHEBI:57540"/>
    </ligand>
</feature>
<dbReference type="PROSITE" id="PS52018">
    <property type="entry name" value="DART"/>
    <property type="match status" value="1"/>
</dbReference>
<dbReference type="OrthoDB" id="2052979at2"/>
<evidence type="ECO:0000259" key="7">
    <source>
        <dbReference type="PROSITE" id="PS52018"/>
    </source>
</evidence>
<evidence type="ECO:0000256" key="6">
    <source>
        <dbReference type="PROSITE-ProRule" id="PRU01362"/>
    </source>
</evidence>
<comment type="caution">
    <text evidence="6">Lacks conserved residue(s) required for the propagation of feature annotation.</text>
</comment>
<evidence type="ECO:0000256" key="1">
    <source>
        <dbReference type="ARBA" id="ARBA00022649"/>
    </source>
</evidence>